<dbReference type="PANTHER" id="PTHR11566:SF146">
    <property type="entry name" value="FAMILY GTPASE, PUTATIVE (AFU_ORTHOLOGUE AFUA_4G14300)-RELATED"/>
    <property type="match status" value="1"/>
</dbReference>
<dbReference type="InParanoid" id="B8MBD4"/>
<feature type="domain" description="GED" evidence="4">
    <location>
        <begin position="636"/>
        <end position="727"/>
    </location>
</feature>
<dbReference type="GO" id="GO:0016559">
    <property type="term" value="P:peroxisome fission"/>
    <property type="evidence" value="ECO:0007669"/>
    <property type="project" value="TreeGrafter"/>
</dbReference>
<reference evidence="7" key="1">
    <citation type="journal article" date="2015" name="Genome Announc.">
        <title>Genome sequence of the AIDS-associated pathogen Penicillium marneffei (ATCC18224) and its near taxonomic relative Talaromyces stipitatus (ATCC10500).</title>
        <authorList>
            <person name="Nierman W.C."/>
            <person name="Fedorova-Abrams N.D."/>
            <person name="Andrianopoulos A."/>
        </authorList>
    </citation>
    <scope>NUCLEOTIDE SEQUENCE [LARGE SCALE GENOMIC DNA]</scope>
    <source>
        <strain evidence="7">ATCC 10500 / CBS 375.48 / QM 6759 / NRRL 1006</strain>
    </source>
</reference>
<proteinExistence type="predicted"/>
<evidence type="ECO:0000256" key="2">
    <source>
        <dbReference type="ARBA" id="ARBA00023134"/>
    </source>
</evidence>
<dbReference type="InterPro" id="IPR001401">
    <property type="entry name" value="Dynamin_GTPase"/>
</dbReference>
<organism evidence="6 7">
    <name type="scientific">Talaromyces stipitatus (strain ATCC 10500 / CBS 375.48 / QM 6759 / NRRL 1006)</name>
    <name type="common">Penicillium stipitatum</name>
    <dbReference type="NCBI Taxonomy" id="441959"/>
    <lineage>
        <taxon>Eukaryota</taxon>
        <taxon>Fungi</taxon>
        <taxon>Dikarya</taxon>
        <taxon>Ascomycota</taxon>
        <taxon>Pezizomycotina</taxon>
        <taxon>Eurotiomycetes</taxon>
        <taxon>Eurotiomycetidae</taxon>
        <taxon>Eurotiales</taxon>
        <taxon>Trichocomaceae</taxon>
        <taxon>Talaromyces</taxon>
        <taxon>Talaromyces sect. Talaromyces</taxon>
    </lineage>
</organism>
<dbReference type="RefSeq" id="XP_002482915.1">
    <property type="nucleotide sequence ID" value="XM_002482870.1"/>
</dbReference>
<feature type="region of interest" description="Disordered" evidence="3">
    <location>
        <begin position="598"/>
        <end position="622"/>
    </location>
</feature>
<dbReference type="OrthoDB" id="415706at2759"/>
<dbReference type="SUPFAM" id="SSF52540">
    <property type="entry name" value="P-loop containing nucleoside triphosphate hydrolases"/>
    <property type="match status" value="1"/>
</dbReference>
<dbReference type="GO" id="GO:0005739">
    <property type="term" value="C:mitochondrion"/>
    <property type="evidence" value="ECO:0007669"/>
    <property type="project" value="TreeGrafter"/>
</dbReference>
<dbReference type="CDD" id="cd08771">
    <property type="entry name" value="DLP_1"/>
    <property type="match status" value="1"/>
</dbReference>
<dbReference type="OMA" id="ALVEECH"/>
<sequence>MGALTNDSTAGKRIRHFVGVESSKQLAFIDDLHRLGLSRTVDLPELIVVGDQNTGKSSVLQAITEISFPVESALCTRFPIKISFRQTPGTSTSVQAEILPGPKTQDDDVFMERIKNFRFTSDELSASVMNQIIKEATDRIFGDDNGAGQTLSDAILRIERSGPHEMHWTIIDLPGLVQNRGESSLASKKTVTNAKQGNHTDNAKIAKDLVRSFLENERNIVLWVVDDTDIERHKTLELFEEIPGLQSRTIGVLTKCDRKQETSDNWMVKLLRNEPSTKNHLEQGWFGLRNRKPIEANISDEERDQNEADLFEKPEWAGIRKSQTGIRALMDHIDKERRSRIQESMPKIIGEIRDNLRNCEAELEKLGEVRDSTAAQRYYAFQFCTELQKLADSALRARYQDIPSDNPSIMLRFRVNQRLERFQRDITDPEKIELGLQFIPIDRALNVLSDQSLDPENWVESISKSESANIYQKIYNESKVCQGSNLPGTISPEVEEKIFRKQSAHWRDIAFDLVNDIKALVEECHDVFLRTAIPDSRTRGEVMAMISKAQEAWNAEVDAALGELIDDQQKRPLMTFQPYLLREYQRFDRHLWRQVEQSRRNAKARRTPGQSEADGIEDRVGSDDGRAQMSLELSQIFHVRKRLEVYYEIAMNRFVDNVAMQVVERHVLGPNCPLLTVSTKLLANLSDEDLHRIAGEDESVTRLRARLNKDRSSYKQALAQWDQVRYF</sequence>
<dbReference type="Pfam" id="PF01031">
    <property type="entry name" value="Dynamin_M"/>
    <property type="match status" value="1"/>
</dbReference>
<dbReference type="PROSITE" id="PS51388">
    <property type="entry name" value="GED"/>
    <property type="match status" value="1"/>
</dbReference>
<protein>
    <submittedName>
        <fullName evidence="6">Dynamin family GTPase, putative</fullName>
    </submittedName>
</protein>
<dbReference type="InterPro" id="IPR030381">
    <property type="entry name" value="G_DYNAMIN_dom"/>
</dbReference>
<keyword evidence="2" id="KW-0342">GTP-binding</keyword>
<dbReference type="GO" id="GO:0003924">
    <property type="term" value="F:GTPase activity"/>
    <property type="evidence" value="ECO:0007669"/>
    <property type="project" value="InterPro"/>
</dbReference>
<dbReference type="InterPro" id="IPR000375">
    <property type="entry name" value="Dynamin_stalk"/>
</dbReference>
<evidence type="ECO:0000259" key="5">
    <source>
        <dbReference type="PROSITE" id="PS51718"/>
    </source>
</evidence>
<dbReference type="Gene3D" id="1.20.120.1240">
    <property type="entry name" value="Dynamin, middle domain"/>
    <property type="match status" value="1"/>
</dbReference>
<dbReference type="GO" id="GO:0005874">
    <property type="term" value="C:microtubule"/>
    <property type="evidence" value="ECO:0007669"/>
    <property type="project" value="TreeGrafter"/>
</dbReference>
<dbReference type="PANTHER" id="PTHR11566">
    <property type="entry name" value="DYNAMIN"/>
    <property type="match status" value="1"/>
</dbReference>
<dbReference type="InterPro" id="IPR020850">
    <property type="entry name" value="GED_dom"/>
</dbReference>
<dbReference type="GO" id="GO:0005525">
    <property type="term" value="F:GTP binding"/>
    <property type="evidence" value="ECO:0007669"/>
    <property type="project" value="InterPro"/>
</dbReference>
<dbReference type="GO" id="GO:0006897">
    <property type="term" value="P:endocytosis"/>
    <property type="evidence" value="ECO:0007669"/>
    <property type="project" value="TreeGrafter"/>
</dbReference>
<dbReference type="PhylomeDB" id="B8MBD4"/>
<dbReference type="GeneID" id="8098143"/>
<evidence type="ECO:0000259" key="4">
    <source>
        <dbReference type="PROSITE" id="PS51388"/>
    </source>
</evidence>
<dbReference type="InterPro" id="IPR045063">
    <property type="entry name" value="Dynamin_N"/>
</dbReference>
<dbReference type="AlphaFoldDB" id="B8MBD4"/>
<dbReference type="InterPro" id="IPR027417">
    <property type="entry name" value="P-loop_NTPase"/>
</dbReference>
<dbReference type="GO" id="GO:0008017">
    <property type="term" value="F:microtubule binding"/>
    <property type="evidence" value="ECO:0007669"/>
    <property type="project" value="TreeGrafter"/>
</dbReference>
<dbReference type="GO" id="GO:0000266">
    <property type="term" value="P:mitochondrial fission"/>
    <property type="evidence" value="ECO:0007669"/>
    <property type="project" value="TreeGrafter"/>
</dbReference>
<dbReference type="STRING" id="441959.B8MBD4"/>
<gene>
    <name evidence="6" type="ORF">TSTA_126310</name>
</gene>
<dbReference type="GO" id="GO:0048312">
    <property type="term" value="P:intracellular distribution of mitochondria"/>
    <property type="evidence" value="ECO:0007669"/>
    <property type="project" value="TreeGrafter"/>
</dbReference>
<keyword evidence="7" id="KW-1185">Reference proteome</keyword>
<dbReference type="eggNOG" id="KOG0446">
    <property type="taxonomic scope" value="Eukaryota"/>
</dbReference>
<dbReference type="HOGENOM" id="CLU_008964_7_2_1"/>
<dbReference type="Pfam" id="PF00350">
    <property type="entry name" value="Dynamin_N"/>
    <property type="match status" value="1"/>
</dbReference>
<dbReference type="Gene3D" id="3.40.50.300">
    <property type="entry name" value="P-loop containing nucleotide triphosphate hydrolases"/>
    <property type="match status" value="1"/>
</dbReference>
<accession>B8MBD4</accession>
<evidence type="ECO:0000313" key="6">
    <source>
        <dbReference type="EMBL" id="EED18923.1"/>
    </source>
</evidence>
<dbReference type="PROSITE" id="PS51718">
    <property type="entry name" value="G_DYNAMIN_2"/>
    <property type="match status" value="1"/>
</dbReference>
<dbReference type="VEuPathDB" id="FungiDB:TSTA_126310"/>
<dbReference type="GO" id="GO:0016020">
    <property type="term" value="C:membrane"/>
    <property type="evidence" value="ECO:0007669"/>
    <property type="project" value="TreeGrafter"/>
</dbReference>
<evidence type="ECO:0000256" key="1">
    <source>
        <dbReference type="ARBA" id="ARBA00022741"/>
    </source>
</evidence>
<dbReference type="Proteomes" id="UP000001745">
    <property type="component" value="Unassembled WGS sequence"/>
</dbReference>
<keyword evidence="1" id="KW-0547">Nucleotide-binding</keyword>
<dbReference type="InterPro" id="IPR022812">
    <property type="entry name" value="Dynamin"/>
</dbReference>
<name>B8MBD4_TALSN</name>
<evidence type="ECO:0000313" key="7">
    <source>
        <dbReference type="Proteomes" id="UP000001745"/>
    </source>
</evidence>
<dbReference type="EMBL" id="EQ962655">
    <property type="protein sequence ID" value="EED18923.1"/>
    <property type="molecule type" value="Genomic_DNA"/>
</dbReference>
<dbReference type="PRINTS" id="PR00195">
    <property type="entry name" value="DYNAMIN"/>
</dbReference>
<feature type="domain" description="Dynamin-type G" evidence="5">
    <location>
        <begin position="40"/>
        <end position="346"/>
    </location>
</feature>
<evidence type="ECO:0000256" key="3">
    <source>
        <dbReference type="SAM" id="MobiDB-lite"/>
    </source>
</evidence>
<dbReference type="SMART" id="SM00053">
    <property type="entry name" value="DYNc"/>
    <property type="match status" value="1"/>
</dbReference>